<protein>
    <recommendedName>
        <fullName evidence="3">SnoaL-like domain-containing protein</fullName>
    </recommendedName>
</protein>
<reference evidence="2" key="1">
    <citation type="journal article" date="2012" name="PLoS Genet.">
        <title>The genomes of the fungal plant pathogens Cladosporium fulvum and Dothistroma septosporum reveal adaptation to different hosts and lifestyles but also signatures of common ancestry.</title>
        <authorList>
            <person name="de Wit P.J.G.M."/>
            <person name="van der Burgt A."/>
            <person name="Oekmen B."/>
            <person name="Stergiopoulos I."/>
            <person name="Abd-Elsalam K.A."/>
            <person name="Aerts A.L."/>
            <person name="Bahkali A.H."/>
            <person name="Beenen H.G."/>
            <person name="Chettri P."/>
            <person name="Cox M.P."/>
            <person name="Datema E."/>
            <person name="de Vries R.P."/>
            <person name="Dhillon B."/>
            <person name="Ganley A.R."/>
            <person name="Griffiths S.A."/>
            <person name="Guo Y."/>
            <person name="Hamelin R.C."/>
            <person name="Henrissat B."/>
            <person name="Kabir M.S."/>
            <person name="Jashni M.K."/>
            <person name="Kema G."/>
            <person name="Klaubauf S."/>
            <person name="Lapidus A."/>
            <person name="Levasseur A."/>
            <person name="Lindquist E."/>
            <person name="Mehrabi R."/>
            <person name="Ohm R.A."/>
            <person name="Owen T.J."/>
            <person name="Salamov A."/>
            <person name="Schwelm A."/>
            <person name="Schijlen E."/>
            <person name="Sun H."/>
            <person name="van den Burg H.A."/>
            <person name="van Ham R.C.H.J."/>
            <person name="Zhang S."/>
            <person name="Goodwin S.B."/>
            <person name="Grigoriev I.V."/>
            <person name="Collemare J."/>
            <person name="Bradshaw R.E."/>
        </authorList>
    </citation>
    <scope>NUCLEOTIDE SEQUENCE [LARGE SCALE GENOMIC DNA]</scope>
    <source>
        <strain evidence="2">NZE10 / CBS 128990</strain>
    </source>
</reference>
<gene>
    <name evidence="1" type="ORF">DOTSEDRAFT_53940</name>
</gene>
<accession>M2YLW1</accession>
<organism evidence="1 2">
    <name type="scientific">Dothistroma septosporum (strain NZE10 / CBS 128990)</name>
    <name type="common">Red band needle blight fungus</name>
    <name type="synonym">Mycosphaerella pini</name>
    <dbReference type="NCBI Taxonomy" id="675120"/>
    <lineage>
        <taxon>Eukaryota</taxon>
        <taxon>Fungi</taxon>
        <taxon>Dikarya</taxon>
        <taxon>Ascomycota</taxon>
        <taxon>Pezizomycotina</taxon>
        <taxon>Dothideomycetes</taxon>
        <taxon>Dothideomycetidae</taxon>
        <taxon>Mycosphaerellales</taxon>
        <taxon>Mycosphaerellaceae</taxon>
        <taxon>Dothistroma</taxon>
    </lineage>
</organism>
<name>M2YLW1_DOTSN</name>
<dbReference type="eggNOG" id="ENOG502R0RE">
    <property type="taxonomic scope" value="Eukaryota"/>
</dbReference>
<dbReference type="HOGENOM" id="CLU_2196901_0_0_1"/>
<dbReference type="Proteomes" id="UP000016933">
    <property type="component" value="Unassembled WGS sequence"/>
</dbReference>
<keyword evidence="2" id="KW-1185">Reference proteome</keyword>
<dbReference type="OMA" id="YMTTEIH"/>
<sequence>MAPVFRAQGDFPGQSQESDLSGLLGTIKGIIGANPDHHMRILTLNANIEKPGNRASVYMTTEIHGVPVGVIRQNVAVLEFQRLDGQWRGVRYRGLRGMGGLQSGFGGF</sequence>
<proteinExistence type="predicted"/>
<reference evidence="1 2" key="2">
    <citation type="journal article" date="2012" name="PLoS Pathog.">
        <title>Diverse lifestyles and strategies of plant pathogenesis encoded in the genomes of eighteen Dothideomycetes fungi.</title>
        <authorList>
            <person name="Ohm R.A."/>
            <person name="Feau N."/>
            <person name="Henrissat B."/>
            <person name="Schoch C.L."/>
            <person name="Horwitz B.A."/>
            <person name="Barry K.W."/>
            <person name="Condon B.J."/>
            <person name="Copeland A.C."/>
            <person name="Dhillon B."/>
            <person name="Glaser F."/>
            <person name="Hesse C.N."/>
            <person name="Kosti I."/>
            <person name="LaButti K."/>
            <person name="Lindquist E.A."/>
            <person name="Lucas S."/>
            <person name="Salamov A.A."/>
            <person name="Bradshaw R.E."/>
            <person name="Ciuffetti L."/>
            <person name="Hamelin R.C."/>
            <person name="Kema G.H.J."/>
            <person name="Lawrence C."/>
            <person name="Scott J.A."/>
            <person name="Spatafora J.W."/>
            <person name="Turgeon B.G."/>
            <person name="de Wit P.J.G.M."/>
            <person name="Zhong S."/>
            <person name="Goodwin S.B."/>
            <person name="Grigoriev I.V."/>
        </authorList>
    </citation>
    <scope>NUCLEOTIDE SEQUENCE [LARGE SCALE GENOMIC DNA]</scope>
    <source>
        <strain evidence="2">NZE10 / CBS 128990</strain>
    </source>
</reference>
<evidence type="ECO:0008006" key="3">
    <source>
        <dbReference type="Google" id="ProtNLM"/>
    </source>
</evidence>
<dbReference type="AlphaFoldDB" id="M2YLW1"/>
<dbReference type="OrthoDB" id="3640029at2759"/>
<evidence type="ECO:0000313" key="2">
    <source>
        <dbReference type="Proteomes" id="UP000016933"/>
    </source>
</evidence>
<dbReference type="EMBL" id="KB446540">
    <property type="protein sequence ID" value="EME43001.1"/>
    <property type="molecule type" value="Genomic_DNA"/>
</dbReference>
<evidence type="ECO:0000313" key="1">
    <source>
        <dbReference type="EMBL" id="EME43001.1"/>
    </source>
</evidence>